<keyword evidence="4 6" id="KW-1133">Transmembrane helix</keyword>
<dbReference type="InterPro" id="IPR023408">
    <property type="entry name" value="MscS_beta-dom_sf"/>
</dbReference>
<keyword evidence="5 6" id="KW-0472">Membrane</keyword>
<sequence length="286" mass="32631">MEVFYSLRHILTEWEYHTVDLMPKIILAITVFFLFFVLGRLFKEIGMRTNLKVLKRHPDFIKIFGSCLYFFFLLSGTYLSLRILGLEKLFTQALAGAGIVGIIAGFALKDIASNAFSGLLLFFEKPFEKNDWVQIDGHYGVVQKVGWLTTTLKSVTGQDIFISNQLTYSSTFINYSNQNTRRVIFQGVIDKDTPPENVKDLITKSITQHKNFVVASNIDFYVMSLNSDGGFSVESRFWLQFTTEEMFLETISDIIQTLRKSIVDEKISLLELKWISDEADVTSAGS</sequence>
<protein>
    <submittedName>
        <fullName evidence="8">Small conductance mechanosensitive channel</fullName>
    </submittedName>
</protein>
<feature type="transmembrane region" description="Helical" evidence="6">
    <location>
        <begin position="89"/>
        <end position="108"/>
    </location>
</feature>
<comment type="caution">
    <text evidence="8">The sequence shown here is derived from an EMBL/GenBank/DDBJ whole genome shotgun (WGS) entry which is preliminary data.</text>
</comment>
<reference evidence="8 9" key="1">
    <citation type="submission" date="2017-05" db="EMBL/GenBank/DDBJ databases">
        <authorList>
            <person name="Varghese N."/>
            <person name="Submissions S."/>
        </authorList>
    </citation>
    <scope>NUCLEOTIDE SEQUENCE [LARGE SCALE GENOMIC DNA]</scope>
    <source>
        <strain evidence="8 9">DSM 18015</strain>
    </source>
</reference>
<dbReference type="Pfam" id="PF00924">
    <property type="entry name" value="MS_channel_2nd"/>
    <property type="match status" value="1"/>
</dbReference>
<feature type="domain" description="Mechanosensitive ion channel MscS" evidence="7">
    <location>
        <begin position="110"/>
        <end position="176"/>
    </location>
</feature>
<feature type="transmembrane region" description="Helical" evidence="6">
    <location>
        <begin position="63"/>
        <end position="83"/>
    </location>
</feature>
<accession>A0ABY1R886</accession>
<proteinExistence type="inferred from homology"/>
<evidence type="ECO:0000256" key="6">
    <source>
        <dbReference type="SAM" id="Phobius"/>
    </source>
</evidence>
<organism evidence="8 9">
    <name type="scientific">Epilithonimonas pallida</name>
    <dbReference type="NCBI Taxonomy" id="373671"/>
    <lineage>
        <taxon>Bacteria</taxon>
        <taxon>Pseudomonadati</taxon>
        <taxon>Bacteroidota</taxon>
        <taxon>Flavobacteriia</taxon>
        <taxon>Flavobacteriales</taxon>
        <taxon>Weeksellaceae</taxon>
        <taxon>Chryseobacterium group</taxon>
        <taxon>Epilithonimonas</taxon>
    </lineage>
</organism>
<evidence type="ECO:0000256" key="3">
    <source>
        <dbReference type="ARBA" id="ARBA00022692"/>
    </source>
</evidence>
<evidence type="ECO:0000313" key="8">
    <source>
        <dbReference type="EMBL" id="SMP96816.1"/>
    </source>
</evidence>
<dbReference type="InterPro" id="IPR006685">
    <property type="entry name" value="MscS_channel_2nd"/>
</dbReference>
<dbReference type="InterPro" id="IPR011014">
    <property type="entry name" value="MscS_channel_TM-2"/>
</dbReference>
<dbReference type="PANTHER" id="PTHR30221">
    <property type="entry name" value="SMALL-CONDUCTANCE MECHANOSENSITIVE CHANNEL"/>
    <property type="match status" value="1"/>
</dbReference>
<name>A0ABY1R886_9FLAO</name>
<comment type="similarity">
    <text evidence="2">Belongs to the MscS (TC 1.A.23) family.</text>
</comment>
<evidence type="ECO:0000259" key="7">
    <source>
        <dbReference type="Pfam" id="PF00924"/>
    </source>
</evidence>
<comment type="subcellular location">
    <subcellularLocation>
        <location evidence="1">Membrane</location>
        <topology evidence="1">Multi-pass membrane protein</topology>
    </subcellularLocation>
</comment>
<dbReference type="Gene3D" id="2.30.30.60">
    <property type="match status" value="1"/>
</dbReference>
<evidence type="ECO:0000256" key="2">
    <source>
        <dbReference type="ARBA" id="ARBA00008017"/>
    </source>
</evidence>
<dbReference type="RefSeq" id="WP_283417959.1">
    <property type="nucleotide sequence ID" value="NZ_FXUO01000010.1"/>
</dbReference>
<gene>
    <name evidence="8" type="ORF">SAMN05421679_11046</name>
</gene>
<evidence type="ECO:0000256" key="1">
    <source>
        <dbReference type="ARBA" id="ARBA00004141"/>
    </source>
</evidence>
<dbReference type="Gene3D" id="1.10.287.1260">
    <property type="match status" value="1"/>
</dbReference>
<dbReference type="EMBL" id="FXUO01000010">
    <property type="protein sequence ID" value="SMP96816.1"/>
    <property type="molecule type" value="Genomic_DNA"/>
</dbReference>
<dbReference type="Proteomes" id="UP001158050">
    <property type="component" value="Unassembled WGS sequence"/>
</dbReference>
<keyword evidence="3 6" id="KW-0812">Transmembrane</keyword>
<feature type="transmembrane region" description="Helical" evidence="6">
    <location>
        <begin position="21"/>
        <end position="42"/>
    </location>
</feature>
<dbReference type="InterPro" id="IPR045275">
    <property type="entry name" value="MscS_archaea/bacteria_type"/>
</dbReference>
<evidence type="ECO:0000313" key="9">
    <source>
        <dbReference type="Proteomes" id="UP001158050"/>
    </source>
</evidence>
<dbReference type="PANTHER" id="PTHR30221:SF1">
    <property type="entry name" value="SMALL-CONDUCTANCE MECHANOSENSITIVE CHANNEL"/>
    <property type="match status" value="1"/>
</dbReference>
<dbReference type="SUPFAM" id="SSF50182">
    <property type="entry name" value="Sm-like ribonucleoproteins"/>
    <property type="match status" value="1"/>
</dbReference>
<keyword evidence="9" id="KW-1185">Reference proteome</keyword>
<dbReference type="InterPro" id="IPR010920">
    <property type="entry name" value="LSM_dom_sf"/>
</dbReference>
<evidence type="ECO:0000256" key="5">
    <source>
        <dbReference type="ARBA" id="ARBA00023136"/>
    </source>
</evidence>
<dbReference type="SUPFAM" id="SSF82861">
    <property type="entry name" value="Mechanosensitive channel protein MscS (YggB), transmembrane region"/>
    <property type="match status" value="1"/>
</dbReference>
<evidence type="ECO:0000256" key="4">
    <source>
        <dbReference type="ARBA" id="ARBA00022989"/>
    </source>
</evidence>